<evidence type="ECO:0000256" key="5">
    <source>
        <dbReference type="ARBA" id="ARBA00022989"/>
    </source>
</evidence>
<dbReference type="KEGG" id="smx:SM11_chr3725"/>
<organism evidence="9 10">
    <name type="scientific">Sinorhizobium meliloti (strain SM11)</name>
    <dbReference type="NCBI Taxonomy" id="707241"/>
    <lineage>
        <taxon>Bacteria</taxon>
        <taxon>Pseudomonadati</taxon>
        <taxon>Pseudomonadota</taxon>
        <taxon>Alphaproteobacteria</taxon>
        <taxon>Hyphomicrobiales</taxon>
        <taxon>Rhizobiaceae</taxon>
        <taxon>Sinorhizobium/Ensifer group</taxon>
        <taxon>Sinorhizobium</taxon>
    </lineage>
</organism>
<feature type="transmembrane region" description="Helical" evidence="7">
    <location>
        <begin position="93"/>
        <end position="113"/>
    </location>
</feature>
<keyword evidence="4 7" id="KW-0812">Transmembrane</keyword>
<evidence type="ECO:0000256" key="1">
    <source>
        <dbReference type="ARBA" id="ARBA00004651"/>
    </source>
</evidence>
<reference evidence="9 10" key="1">
    <citation type="journal article" date="2011" name="J. Biotechnol.">
        <title>The complete genome sequence of the dominant Sinorhizobium meliloti field isolate SM11 extends the S. meliloti pan-genome.</title>
        <authorList>
            <person name="Schneiker-Bekel S."/>
            <person name="Wibberg D."/>
            <person name="Bekel T."/>
            <person name="Blom J."/>
            <person name="Linke B."/>
            <person name="Neuweger H."/>
            <person name="Stiens M."/>
            <person name="Vorholter F.J."/>
            <person name="Weidner S."/>
            <person name="Goesmann A."/>
            <person name="Puhler A."/>
            <person name="Schluter A."/>
        </authorList>
    </citation>
    <scope>NUCLEOTIDE SEQUENCE [LARGE SCALE GENOMIC DNA]</scope>
    <source>
        <strain evidence="9 10">SM11</strain>
    </source>
</reference>
<dbReference type="Pfam" id="PF03458">
    <property type="entry name" value="Gly_transporter"/>
    <property type="match status" value="1"/>
</dbReference>
<gene>
    <name evidence="9" type="ordered locus">SM11_chr3725</name>
</gene>
<evidence type="ECO:0000259" key="8">
    <source>
        <dbReference type="Pfam" id="PF03458"/>
    </source>
</evidence>
<name>F7X4H7_SINMM</name>
<keyword evidence="5 7" id="KW-1133">Transmembrane helix</keyword>
<dbReference type="EMBL" id="CP001830">
    <property type="protein sequence ID" value="AEH80953.1"/>
    <property type="molecule type" value="Genomic_DNA"/>
</dbReference>
<dbReference type="PATRIC" id="fig|707241.3.peg.3891"/>
<feature type="domain" description="Glycine transporter" evidence="8">
    <location>
        <begin position="36"/>
        <end position="108"/>
    </location>
</feature>
<comment type="subcellular location">
    <subcellularLocation>
        <location evidence="1">Cell membrane</location>
        <topology evidence="1">Multi-pass membrane protein</topology>
    </subcellularLocation>
</comment>
<dbReference type="HOGENOM" id="CLU_064906_2_2_5"/>
<sequence length="155" mass="15846">MFWVVNPNFIIVCAAVAVAVFLTSHLLESRYRMLVWLDALGLSAYCVMGAAKGLAATGSPIVALVTGALTATFGGVLRDLLAGEPSVLLRPEIYVSAALIGAGAFVLASLAGLPLVATSALGVITAFAVRGGALRYGWTLPTGKAGPGRDPDDVM</sequence>
<comment type="similarity">
    <text evidence="2">Belongs to the UPF0126 family.</text>
</comment>
<evidence type="ECO:0000256" key="3">
    <source>
        <dbReference type="ARBA" id="ARBA00022475"/>
    </source>
</evidence>
<dbReference type="InterPro" id="IPR005115">
    <property type="entry name" value="Gly_transporter"/>
</dbReference>
<keyword evidence="6 7" id="KW-0472">Membrane</keyword>
<feature type="transmembrane region" description="Helical" evidence="7">
    <location>
        <begin position="6"/>
        <end position="27"/>
    </location>
</feature>
<dbReference type="AlphaFoldDB" id="F7X4H7"/>
<dbReference type="Proteomes" id="UP000009045">
    <property type="component" value="Chromosome"/>
</dbReference>
<dbReference type="GO" id="GO:0005886">
    <property type="term" value="C:plasma membrane"/>
    <property type="evidence" value="ECO:0007669"/>
    <property type="project" value="UniProtKB-SubCell"/>
</dbReference>
<feature type="transmembrane region" description="Helical" evidence="7">
    <location>
        <begin position="119"/>
        <end position="138"/>
    </location>
</feature>
<proteinExistence type="inferred from homology"/>
<evidence type="ECO:0000313" key="9">
    <source>
        <dbReference type="EMBL" id="AEH80953.1"/>
    </source>
</evidence>
<evidence type="ECO:0000256" key="6">
    <source>
        <dbReference type="ARBA" id="ARBA00023136"/>
    </source>
</evidence>
<dbReference type="PANTHER" id="PTHR30506:SF3">
    <property type="entry name" value="UPF0126 INNER MEMBRANE PROTEIN YADS-RELATED"/>
    <property type="match status" value="1"/>
</dbReference>
<keyword evidence="3" id="KW-1003">Cell membrane</keyword>
<evidence type="ECO:0000256" key="2">
    <source>
        <dbReference type="ARBA" id="ARBA00008193"/>
    </source>
</evidence>
<evidence type="ECO:0000256" key="7">
    <source>
        <dbReference type="SAM" id="Phobius"/>
    </source>
</evidence>
<evidence type="ECO:0000313" key="10">
    <source>
        <dbReference type="Proteomes" id="UP000009045"/>
    </source>
</evidence>
<protein>
    <submittedName>
        <fullName evidence="9">Hypothetical transmembrane protein</fullName>
    </submittedName>
</protein>
<evidence type="ECO:0000256" key="4">
    <source>
        <dbReference type="ARBA" id="ARBA00022692"/>
    </source>
</evidence>
<feature type="transmembrane region" description="Helical" evidence="7">
    <location>
        <begin position="61"/>
        <end position="81"/>
    </location>
</feature>
<dbReference type="PANTHER" id="PTHR30506">
    <property type="entry name" value="INNER MEMBRANE PROTEIN"/>
    <property type="match status" value="1"/>
</dbReference>
<feature type="transmembrane region" description="Helical" evidence="7">
    <location>
        <begin position="34"/>
        <end position="55"/>
    </location>
</feature>
<accession>F7X4H7</accession>